<evidence type="ECO:0000313" key="1">
    <source>
        <dbReference type="EMBL" id="QTX32149.1"/>
    </source>
</evidence>
<gene>
    <name evidence="1" type="ORF">KAR29_12695</name>
</gene>
<accession>A0A9Q7AF85</accession>
<dbReference type="RefSeq" id="WP_274373363.1">
    <property type="nucleotide sequence ID" value="NZ_CP072943.1"/>
</dbReference>
<reference evidence="2" key="1">
    <citation type="submission" date="2021-04" db="EMBL/GenBank/DDBJ databases">
        <title>A novel Synergistetes isolate from a pyrite-forming mixed culture.</title>
        <authorList>
            <person name="Bunk B."/>
            <person name="Sproer C."/>
            <person name="Spring S."/>
            <person name="Pester M."/>
        </authorList>
    </citation>
    <scope>NUCLEOTIDE SEQUENCE [LARGE SCALE GENOMIC DNA]</scope>
    <source>
        <strain evidence="2">J.5.4.2-T.3.5.2</strain>
    </source>
</reference>
<dbReference type="KEGG" id="aram:KAR29_12695"/>
<dbReference type="AlphaFoldDB" id="A0A9Q7AF85"/>
<dbReference type="EMBL" id="CP072943">
    <property type="protein sequence ID" value="QTX32149.1"/>
    <property type="molecule type" value="Genomic_DNA"/>
</dbReference>
<organism evidence="1 2">
    <name type="scientific">Aminithiophilus ramosus</name>
    <dbReference type="NCBI Taxonomy" id="3029084"/>
    <lineage>
        <taxon>Bacteria</taxon>
        <taxon>Thermotogati</taxon>
        <taxon>Synergistota</taxon>
        <taxon>Synergistia</taxon>
        <taxon>Synergistales</taxon>
        <taxon>Aminithiophilaceae</taxon>
        <taxon>Aminithiophilus</taxon>
    </lineage>
</organism>
<name>A0A9Q7AF85_9BACT</name>
<proteinExistence type="predicted"/>
<protein>
    <submittedName>
        <fullName evidence="1">Uncharacterized protein</fullName>
    </submittedName>
</protein>
<evidence type="ECO:0000313" key="2">
    <source>
        <dbReference type="Proteomes" id="UP000671879"/>
    </source>
</evidence>
<sequence>MGKSVWQVALIDGRRQNLLEELCGIAVALGSNPLTETLLDGLAYSADDGSDDFDENLEFVEAMLRRLIRIGESLGRGTDEEIDLDGVPF</sequence>
<keyword evidence="2" id="KW-1185">Reference proteome</keyword>
<dbReference type="Proteomes" id="UP000671879">
    <property type="component" value="Chromosome"/>
</dbReference>